<dbReference type="Proteomes" id="UP000311919">
    <property type="component" value="Unassembled WGS sequence"/>
</dbReference>
<evidence type="ECO:0000313" key="2">
    <source>
        <dbReference type="Proteomes" id="UP000311919"/>
    </source>
</evidence>
<accession>A0A4Z2DMA6</accession>
<dbReference type="AlphaFoldDB" id="A0A4Z2DMA6"/>
<reference evidence="1 2" key="1">
    <citation type="submission" date="2019-03" db="EMBL/GenBank/DDBJ databases">
        <title>An improved genome assembly of the fluke Schistosoma japonicum.</title>
        <authorList>
            <person name="Hu W."/>
            <person name="Luo F."/>
            <person name="Yin M."/>
            <person name="Mo X."/>
            <person name="Sun C."/>
            <person name="Wu Q."/>
            <person name="Zhu B."/>
            <person name="Xiang M."/>
            <person name="Wang J."/>
            <person name="Wang Y."/>
            <person name="Zhang T."/>
            <person name="Xu B."/>
            <person name="Zheng H."/>
            <person name="Feng Z."/>
        </authorList>
    </citation>
    <scope>NUCLEOTIDE SEQUENCE [LARGE SCALE GENOMIC DNA]</scope>
    <source>
        <strain evidence="1">HuSjv2</strain>
        <tissue evidence="1">Worms</tissue>
    </source>
</reference>
<name>A0A4Z2DMA6_SCHJA</name>
<comment type="caution">
    <text evidence="1">The sequence shown here is derived from an EMBL/GenBank/DDBJ whole genome shotgun (WGS) entry which is preliminary data.</text>
</comment>
<protein>
    <submittedName>
        <fullName evidence="1">Uncharacterized protein</fullName>
    </submittedName>
</protein>
<feature type="non-terminal residue" evidence="1">
    <location>
        <position position="63"/>
    </location>
</feature>
<sequence>MNYYELDVERSYVECSVSLDYIIIKLIPEIPPNQGSTYFARRLLSTSSEACLLPYITFVFKSG</sequence>
<evidence type="ECO:0000313" key="1">
    <source>
        <dbReference type="EMBL" id="TNN17665.1"/>
    </source>
</evidence>
<proteinExistence type="predicted"/>
<organism evidence="1 2">
    <name type="scientific">Schistosoma japonicum</name>
    <name type="common">Blood fluke</name>
    <dbReference type="NCBI Taxonomy" id="6182"/>
    <lineage>
        <taxon>Eukaryota</taxon>
        <taxon>Metazoa</taxon>
        <taxon>Spiralia</taxon>
        <taxon>Lophotrochozoa</taxon>
        <taxon>Platyhelminthes</taxon>
        <taxon>Trematoda</taxon>
        <taxon>Digenea</taxon>
        <taxon>Strigeidida</taxon>
        <taxon>Schistosomatoidea</taxon>
        <taxon>Schistosomatidae</taxon>
        <taxon>Schistosoma</taxon>
    </lineage>
</organism>
<keyword evidence="2" id="KW-1185">Reference proteome</keyword>
<gene>
    <name evidence="1" type="ORF">EWB00_011062</name>
</gene>
<dbReference type="EMBL" id="SKCS01000090">
    <property type="protein sequence ID" value="TNN17665.1"/>
    <property type="molecule type" value="Genomic_DNA"/>
</dbReference>